<reference evidence="1 2" key="1">
    <citation type="submission" date="2019-04" db="EMBL/GenBank/DDBJ databases">
        <title>Friends and foes A comparative genomics studyof 23 Aspergillus species from section Flavi.</title>
        <authorList>
            <consortium name="DOE Joint Genome Institute"/>
            <person name="Kjaerbolling I."/>
            <person name="Vesth T."/>
            <person name="Frisvad J.C."/>
            <person name="Nybo J.L."/>
            <person name="Theobald S."/>
            <person name="Kildgaard S."/>
            <person name="Isbrandt T."/>
            <person name="Kuo A."/>
            <person name="Sato A."/>
            <person name="Lyhne E.K."/>
            <person name="Kogle M.E."/>
            <person name="Wiebenga A."/>
            <person name="Kun R.S."/>
            <person name="Lubbers R.J."/>
            <person name="Makela M.R."/>
            <person name="Barry K."/>
            <person name="Chovatia M."/>
            <person name="Clum A."/>
            <person name="Daum C."/>
            <person name="Haridas S."/>
            <person name="He G."/>
            <person name="LaButti K."/>
            <person name="Lipzen A."/>
            <person name="Mondo S."/>
            <person name="Riley R."/>
            <person name="Salamov A."/>
            <person name="Simmons B.A."/>
            <person name="Magnuson J.K."/>
            <person name="Henrissat B."/>
            <person name="Mortensen U.H."/>
            <person name="Larsen T.O."/>
            <person name="Devries R.P."/>
            <person name="Grigoriev I.V."/>
            <person name="Machida M."/>
            <person name="Baker S.E."/>
            <person name="Andersen M.R."/>
        </authorList>
    </citation>
    <scope>NUCLEOTIDE SEQUENCE [LARGE SCALE GENOMIC DNA]</scope>
    <source>
        <strain evidence="1 2">IBT 29228</strain>
    </source>
</reference>
<organism evidence="1 2">
    <name type="scientific">Aspergillus bertholletiae</name>
    <dbReference type="NCBI Taxonomy" id="1226010"/>
    <lineage>
        <taxon>Eukaryota</taxon>
        <taxon>Fungi</taxon>
        <taxon>Dikarya</taxon>
        <taxon>Ascomycota</taxon>
        <taxon>Pezizomycotina</taxon>
        <taxon>Eurotiomycetes</taxon>
        <taxon>Eurotiomycetidae</taxon>
        <taxon>Eurotiales</taxon>
        <taxon>Aspergillaceae</taxon>
        <taxon>Aspergillus</taxon>
        <taxon>Aspergillus subgen. Circumdati</taxon>
    </lineage>
</organism>
<evidence type="ECO:0000313" key="1">
    <source>
        <dbReference type="EMBL" id="KAE8379579.1"/>
    </source>
</evidence>
<dbReference type="Proteomes" id="UP000326198">
    <property type="component" value="Unassembled WGS sequence"/>
</dbReference>
<sequence length="78" mass="8676">MKDNAKASWKPINREARPPHWKRVASWLASGLEAASISLSSTVHWLYLINHATIGQCFRVVSRGQHGQTPNGTRRSGP</sequence>
<name>A0A5N7BCZ5_9EURO</name>
<dbReference type="EMBL" id="ML736192">
    <property type="protein sequence ID" value="KAE8379579.1"/>
    <property type="molecule type" value="Genomic_DNA"/>
</dbReference>
<accession>A0A5N7BCZ5</accession>
<keyword evidence="2" id="KW-1185">Reference proteome</keyword>
<proteinExistence type="predicted"/>
<protein>
    <submittedName>
        <fullName evidence="1">Uncharacterized protein</fullName>
    </submittedName>
</protein>
<gene>
    <name evidence="1" type="ORF">BDV26DRAFT_163075</name>
</gene>
<evidence type="ECO:0000313" key="2">
    <source>
        <dbReference type="Proteomes" id="UP000326198"/>
    </source>
</evidence>
<dbReference type="AlphaFoldDB" id="A0A5N7BCZ5"/>